<dbReference type="RefSeq" id="WP_311366178.1">
    <property type="nucleotide sequence ID" value="NZ_JAVRIC010000026.1"/>
</dbReference>
<evidence type="ECO:0000256" key="2">
    <source>
        <dbReference type="ARBA" id="ARBA00022801"/>
    </source>
</evidence>
<name>A0ABU2WN54_9GAMM</name>
<evidence type="ECO:0000313" key="7">
    <source>
        <dbReference type="Proteomes" id="UP001254608"/>
    </source>
</evidence>
<keyword evidence="2" id="KW-0378">Hydrolase</keyword>
<dbReference type="InterPro" id="IPR004843">
    <property type="entry name" value="Calcineurin-like_PHP"/>
</dbReference>
<accession>A0ABU2WN54</accession>
<dbReference type="Pfam" id="PF00149">
    <property type="entry name" value="Metallophos"/>
    <property type="match status" value="1"/>
</dbReference>
<gene>
    <name evidence="6" type="ORF">RM530_15560</name>
</gene>
<dbReference type="EMBL" id="JAVRIC010000026">
    <property type="protein sequence ID" value="MDT0498766.1"/>
    <property type="molecule type" value="Genomic_DNA"/>
</dbReference>
<keyword evidence="3" id="KW-0408">Iron</keyword>
<dbReference type="PANTHER" id="PTHR42988:SF2">
    <property type="entry name" value="CYCLIC NUCLEOTIDE PHOSPHODIESTERASE CBUA0032-RELATED"/>
    <property type="match status" value="1"/>
</dbReference>
<evidence type="ECO:0000259" key="5">
    <source>
        <dbReference type="Pfam" id="PF00149"/>
    </source>
</evidence>
<dbReference type="Proteomes" id="UP001254608">
    <property type="component" value="Unassembled WGS sequence"/>
</dbReference>
<evidence type="ECO:0000256" key="4">
    <source>
        <dbReference type="ARBA" id="ARBA00025742"/>
    </source>
</evidence>
<dbReference type="SUPFAM" id="SSF56300">
    <property type="entry name" value="Metallo-dependent phosphatases"/>
    <property type="match status" value="1"/>
</dbReference>
<keyword evidence="1" id="KW-0479">Metal-binding</keyword>
<dbReference type="Gene3D" id="3.60.21.10">
    <property type="match status" value="1"/>
</dbReference>
<dbReference type="InterPro" id="IPR050884">
    <property type="entry name" value="CNP_phosphodiesterase-III"/>
</dbReference>
<sequence>MNSFTFAHVSDLHLPFEPALSLWQHFSKRQLSVWSWRRRKLLHRPEILDALASDLRSPDIEHVAVTGDLTNFSLPDEFRQAAQWLEALVPAARLSLVPGNHDALVPVVATQGIDHLAPWMRAEAGWPTVHRHQGVTLIGLNSALPTAPLLAQGALGSDQLARLEQLLKEEGKAGRTRVVLLHHPVADGAVSWRKALRDRAGLQAVLRRVGAELILHGHARDARLDSVAGPGAPIPCVCVPSSSAVPNPRDEGARWHRLCLYEEAGRKRLEVDVRRWTPQTQTFAGTARYVLCLP</sequence>
<evidence type="ECO:0000313" key="6">
    <source>
        <dbReference type="EMBL" id="MDT0498766.1"/>
    </source>
</evidence>
<organism evidence="6 7">
    <name type="scientific">Banduia mediterranea</name>
    <dbReference type="NCBI Taxonomy" id="3075609"/>
    <lineage>
        <taxon>Bacteria</taxon>
        <taxon>Pseudomonadati</taxon>
        <taxon>Pseudomonadota</taxon>
        <taxon>Gammaproteobacteria</taxon>
        <taxon>Nevskiales</taxon>
        <taxon>Algiphilaceae</taxon>
        <taxon>Banduia</taxon>
    </lineage>
</organism>
<comment type="caution">
    <text evidence="6">The sequence shown here is derived from an EMBL/GenBank/DDBJ whole genome shotgun (WGS) entry which is preliminary data.</text>
</comment>
<dbReference type="PANTHER" id="PTHR42988">
    <property type="entry name" value="PHOSPHOHYDROLASE"/>
    <property type="match status" value="1"/>
</dbReference>
<comment type="similarity">
    <text evidence="4">Belongs to the cyclic nucleotide phosphodiesterase class-III family.</text>
</comment>
<dbReference type="InterPro" id="IPR029052">
    <property type="entry name" value="Metallo-depent_PP-like"/>
</dbReference>
<reference evidence="6 7" key="1">
    <citation type="submission" date="2023-09" db="EMBL/GenBank/DDBJ databases">
        <authorList>
            <person name="Rey-Velasco X."/>
        </authorList>
    </citation>
    <scope>NUCLEOTIDE SEQUENCE [LARGE SCALE GENOMIC DNA]</scope>
    <source>
        <strain evidence="6 7">W345</strain>
    </source>
</reference>
<keyword evidence="7" id="KW-1185">Reference proteome</keyword>
<feature type="domain" description="Calcineurin-like phosphoesterase" evidence="5">
    <location>
        <begin position="5"/>
        <end position="218"/>
    </location>
</feature>
<proteinExistence type="inferred from homology"/>
<evidence type="ECO:0000256" key="3">
    <source>
        <dbReference type="ARBA" id="ARBA00023004"/>
    </source>
</evidence>
<protein>
    <submittedName>
        <fullName evidence="6">Metallophosphoesterase</fullName>
    </submittedName>
</protein>
<evidence type="ECO:0000256" key="1">
    <source>
        <dbReference type="ARBA" id="ARBA00022723"/>
    </source>
</evidence>